<reference evidence="9 10" key="1">
    <citation type="submission" date="2014-07" db="EMBL/GenBank/DDBJ databases">
        <title>Draft genome of Clostridium celerecrescens 152B isolated from sediments associated with methane hydrate from Krishna Godavari basin.</title>
        <authorList>
            <person name="Honkalas V.S."/>
            <person name="Dabir A.P."/>
            <person name="Arora P."/>
            <person name="Dhakephalkar P.K."/>
        </authorList>
    </citation>
    <scope>NUCLEOTIDE SEQUENCE [LARGE SCALE GENOMIC DNA]</scope>
    <source>
        <strain evidence="9 10">152B</strain>
    </source>
</reference>
<dbReference type="AlphaFoldDB" id="A0A084JRZ9"/>
<feature type="domain" description="Aspartate dehydrogenase" evidence="7">
    <location>
        <begin position="169"/>
        <end position="247"/>
    </location>
</feature>
<dbReference type="InterPro" id="IPR005106">
    <property type="entry name" value="Asp/hSer_DH_NAD-bd"/>
</dbReference>
<dbReference type="GO" id="GO:0051287">
    <property type="term" value="F:NAD binding"/>
    <property type="evidence" value="ECO:0007669"/>
    <property type="project" value="UniProtKB-UniRule"/>
</dbReference>
<evidence type="ECO:0000256" key="3">
    <source>
        <dbReference type="ARBA" id="ARBA00022857"/>
    </source>
</evidence>
<comment type="function">
    <text evidence="6">Specifically catalyzes the NAD or NADP-dependent dehydrogenation of L-aspartate to iminoaspartate.</text>
</comment>
<comment type="catalytic activity">
    <reaction evidence="6">
        <text>L-aspartate + NADP(+) + H2O = oxaloacetate + NH4(+) + NADPH + H(+)</text>
        <dbReference type="Rhea" id="RHEA:11784"/>
        <dbReference type="ChEBI" id="CHEBI:15377"/>
        <dbReference type="ChEBI" id="CHEBI:15378"/>
        <dbReference type="ChEBI" id="CHEBI:16452"/>
        <dbReference type="ChEBI" id="CHEBI:28938"/>
        <dbReference type="ChEBI" id="CHEBI:29991"/>
        <dbReference type="ChEBI" id="CHEBI:57783"/>
        <dbReference type="ChEBI" id="CHEBI:58349"/>
        <dbReference type="EC" id="1.4.1.21"/>
    </reaction>
</comment>
<protein>
    <recommendedName>
        <fullName evidence="6">L-aspartate dehydrogenase</fullName>
        <ecNumber evidence="6">1.4.1.21</ecNumber>
    </recommendedName>
</protein>
<comment type="caution">
    <text evidence="9">The sequence shown here is derived from an EMBL/GenBank/DDBJ whole genome shotgun (WGS) entry which is preliminary data.</text>
</comment>
<feature type="binding site" evidence="6">
    <location>
        <position position="126"/>
    </location>
    <ligand>
        <name>NAD(+)</name>
        <dbReference type="ChEBI" id="CHEBI:57540"/>
    </ligand>
</feature>
<dbReference type="STRING" id="29354.IO98_00700"/>
<dbReference type="SUPFAM" id="SSF51735">
    <property type="entry name" value="NAD(P)-binding Rossmann-fold domains"/>
    <property type="match status" value="1"/>
</dbReference>
<comment type="miscellaneous">
    <text evidence="6">The iminoaspartate product is unstable in aqueous solution and can decompose to oxaloacetate and ammonia.</text>
</comment>
<feature type="active site" evidence="6">
    <location>
        <position position="221"/>
    </location>
</feature>
<feature type="binding site" evidence="6">
    <location>
        <position position="191"/>
    </location>
    <ligand>
        <name>NAD(+)</name>
        <dbReference type="ChEBI" id="CHEBI:57540"/>
    </ligand>
</feature>
<keyword evidence="4 6" id="KW-0560">Oxidoreductase</keyword>
<dbReference type="PANTHER" id="PTHR31873">
    <property type="entry name" value="L-ASPARTATE DEHYDROGENASE-RELATED"/>
    <property type="match status" value="1"/>
</dbReference>
<dbReference type="Gene3D" id="3.30.360.10">
    <property type="entry name" value="Dihydrodipicolinate Reductase, domain 2"/>
    <property type="match status" value="1"/>
</dbReference>
<proteinExistence type="inferred from homology"/>
<evidence type="ECO:0000256" key="5">
    <source>
        <dbReference type="ARBA" id="ARBA00023027"/>
    </source>
</evidence>
<organism evidence="9 10">
    <name type="scientific">Lacrimispora celerecrescens</name>
    <dbReference type="NCBI Taxonomy" id="29354"/>
    <lineage>
        <taxon>Bacteria</taxon>
        <taxon>Bacillati</taxon>
        <taxon>Bacillota</taxon>
        <taxon>Clostridia</taxon>
        <taxon>Lachnospirales</taxon>
        <taxon>Lachnospiraceae</taxon>
        <taxon>Lacrimispora</taxon>
    </lineage>
</organism>
<keyword evidence="5 6" id="KW-0520">NAD</keyword>
<feature type="domain" description="Aspartate/homoserine dehydrogenase NAD-binding" evidence="8">
    <location>
        <begin position="6"/>
        <end position="122"/>
    </location>
</feature>
<sequence length="261" mass="27666">MNKLRLGIIGNGYLGEIIAGAWRDGLLPEYELVGIVGRTKEKTDALTKEMGCSSCAGIDDLLELKPDYIAEAASGDSVRDMAEKILANGCNLIVLSIGAFADKEFYEKVKATAVKHNTKVYIASGAVGGFDVLRTVSLMGEATAGIETRKGPESLMYTPLFEEHLMTDEESTMVFDGNAIEAIGLLPTKVNVAVASSLATVGPDKTRVNIHSVPGMIGDDHKITAEIEGVKAVVDIYSSTSAIAGWSVVAVLQNIVSPIVF</sequence>
<dbReference type="OrthoDB" id="1906017at2"/>
<dbReference type="InterPro" id="IPR036291">
    <property type="entry name" value="NAD(P)-bd_dom_sf"/>
</dbReference>
<comment type="catalytic activity">
    <reaction evidence="6">
        <text>L-aspartate + NAD(+) + H2O = oxaloacetate + NH4(+) + NADH + H(+)</text>
        <dbReference type="Rhea" id="RHEA:11788"/>
        <dbReference type="ChEBI" id="CHEBI:15377"/>
        <dbReference type="ChEBI" id="CHEBI:15378"/>
        <dbReference type="ChEBI" id="CHEBI:16452"/>
        <dbReference type="ChEBI" id="CHEBI:28938"/>
        <dbReference type="ChEBI" id="CHEBI:29991"/>
        <dbReference type="ChEBI" id="CHEBI:57540"/>
        <dbReference type="ChEBI" id="CHEBI:57945"/>
        <dbReference type="EC" id="1.4.1.21"/>
    </reaction>
</comment>
<evidence type="ECO:0000256" key="1">
    <source>
        <dbReference type="ARBA" id="ARBA00008331"/>
    </source>
</evidence>
<keyword evidence="3 6" id="KW-0521">NADP</keyword>
<dbReference type="InterPro" id="IPR020626">
    <property type="entry name" value="Asp_DH_prok"/>
</dbReference>
<dbReference type="Pfam" id="PF01958">
    <property type="entry name" value="Asp_DH_C"/>
    <property type="match status" value="1"/>
</dbReference>
<comment type="similarity">
    <text evidence="1 6">Belongs to the L-aspartate dehydrogenase family.</text>
</comment>
<evidence type="ECO:0000259" key="7">
    <source>
        <dbReference type="Pfam" id="PF01958"/>
    </source>
</evidence>
<dbReference type="InterPro" id="IPR002811">
    <property type="entry name" value="Asp_DH"/>
</dbReference>
<dbReference type="EC" id="1.4.1.21" evidence="6"/>
<dbReference type="Pfam" id="PF03447">
    <property type="entry name" value="NAD_binding_3"/>
    <property type="match status" value="1"/>
</dbReference>
<evidence type="ECO:0000313" key="9">
    <source>
        <dbReference type="EMBL" id="KEZ91733.1"/>
    </source>
</evidence>
<dbReference type="SUPFAM" id="SSF55347">
    <property type="entry name" value="Glyceraldehyde-3-phosphate dehydrogenase-like, C-terminal domain"/>
    <property type="match status" value="1"/>
</dbReference>
<dbReference type="GO" id="GO:0009435">
    <property type="term" value="P:NAD+ biosynthetic process"/>
    <property type="evidence" value="ECO:0007669"/>
    <property type="project" value="UniProtKB-UniRule"/>
</dbReference>
<keyword evidence="2 6" id="KW-0662">Pyridine nucleotide biosynthesis</keyword>
<name>A0A084JRZ9_9FIRM</name>
<dbReference type="Proteomes" id="UP000028525">
    <property type="component" value="Unassembled WGS sequence"/>
</dbReference>
<dbReference type="RefSeq" id="WP_038277077.1">
    <property type="nucleotide sequence ID" value="NZ_JPME01000002.1"/>
</dbReference>
<evidence type="ECO:0000256" key="6">
    <source>
        <dbReference type="HAMAP-Rule" id="MF_01265"/>
    </source>
</evidence>
<accession>A0A084JRZ9</accession>
<evidence type="ECO:0000259" key="8">
    <source>
        <dbReference type="Pfam" id="PF03447"/>
    </source>
</evidence>
<dbReference type="GO" id="GO:0016639">
    <property type="term" value="F:oxidoreductase activity, acting on the CH-NH2 group of donors, NAD or NADP as acceptor"/>
    <property type="evidence" value="ECO:0007669"/>
    <property type="project" value="UniProtKB-UniRule"/>
</dbReference>
<evidence type="ECO:0000313" key="10">
    <source>
        <dbReference type="Proteomes" id="UP000028525"/>
    </source>
</evidence>
<dbReference type="UniPathway" id="UPA00253">
    <property type="reaction ID" value="UER00456"/>
</dbReference>
<dbReference type="GO" id="GO:0050661">
    <property type="term" value="F:NADP binding"/>
    <property type="evidence" value="ECO:0007669"/>
    <property type="project" value="UniProtKB-UniRule"/>
</dbReference>
<dbReference type="GO" id="GO:0033735">
    <property type="term" value="F:aspartate dehydrogenase [NAD(P)+] activity"/>
    <property type="evidence" value="ECO:0007669"/>
    <property type="project" value="UniProtKB-EC"/>
</dbReference>
<dbReference type="PANTHER" id="PTHR31873:SF6">
    <property type="entry name" value="ASPARTATE DEHYDROGENASE DOMAIN-CONTAINING PROTEIN"/>
    <property type="match status" value="1"/>
</dbReference>
<keyword evidence="10" id="KW-1185">Reference proteome</keyword>
<gene>
    <name evidence="6" type="primary">nadX</name>
    <name evidence="9" type="ORF">IO98_00700</name>
</gene>
<comment type="pathway">
    <text evidence="6">Cofactor biosynthesis; NAD(+) biosynthesis; iminoaspartate from L-aspartate (dehydrogenase route): step 1/1.</text>
</comment>
<dbReference type="HAMAP" id="MF_01265">
    <property type="entry name" value="NadX"/>
    <property type="match status" value="1"/>
</dbReference>
<evidence type="ECO:0000256" key="4">
    <source>
        <dbReference type="ARBA" id="ARBA00023002"/>
    </source>
</evidence>
<dbReference type="Gene3D" id="3.40.50.720">
    <property type="entry name" value="NAD(P)-binding Rossmann-like Domain"/>
    <property type="match status" value="1"/>
</dbReference>
<dbReference type="EMBL" id="JPME01000002">
    <property type="protein sequence ID" value="KEZ91733.1"/>
    <property type="molecule type" value="Genomic_DNA"/>
</dbReference>
<evidence type="ECO:0000256" key="2">
    <source>
        <dbReference type="ARBA" id="ARBA00022642"/>
    </source>
</evidence>